<comment type="caution">
    <text evidence="2">The sequence shown here is derived from an EMBL/GenBank/DDBJ whole genome shotgun (WGS) entry which is preliminary data.</text>
</comment>
<dbReference type="Proteomes" id="UP000253872">
    <property type="component" value="Unassembled WGS sequence"/>
</dbReference>
<protein>
    <recommendedName>
        <fullName evidence="4">Periplasmic protein</fullName>
    </recommendedName>
</protein>
<feature type="signal peptide" evidence="1">
    <location>
        <begin position="1"/>
        <end position="23"/>
    </location>
</feature>
<organism evidence="2 3">
    <name type="scientific">Haemophilus sputorum</name>
    <dbReference type="NCBI Taxonomy" id="1078480"/>
    <lineage>
        <taxon>Bacteria</taxon>
        <taxon>Pseudomonadati</taxon>
        <taxon>Pseudomonadota</taxon>
        <taxon>Gammaproteobacteria</taxon>
        <taxon>Pasteurellales</taxon>
        <taxon>Pasteurellaceae</taxon>
        <taxon>Haemophilus</taxon>
    </lineage>
</organism>
<evidence type="ECO:0000313" key="3">
    <source>
        <dbReference type="Proteomes" id="UP000253872"/>
    </source>
</evidence>
<sequence>MKKLISSILLATSLMMVADSAMAERGRKPCSGKKGGISHCSGGKFVCNDGSISGSKKICGGR</sequence>
<feature type="chain" id="PRO_5016621295" description="Periplasmic protein" evidence="1">
    <location>
        <begin position="24"/>
        <end position="62"/>
    </location>
</feature>
<name>A0A369YE24_9PAST</name>
<dbReference type="AlphaFoldDB" id="A0A369YE24"/>
<dbReference type="RefSeq" id="WP_111402098.1">
    <property type="nucleotide sequence ID" value="NZ_QEPN01000002.1"/>
</dbReference>
<gene>
    <name evidence="2" type="ORF">DPV93_02950</name>
</gene>
<proteinExistence type="predicted"/>
<evidence type="ECO:0000256" key="1">
    <source>
        <dbReference type="SAM" id="SignalP"/>
    </source>
</evidence>
<accession>A0A369YE24</accession>
<evidence type="ECO:0000313" key="2">
    <source>
        <dbReference type="EMBL" id="RDE73059.1"/>
    </source>
</evidence>
<dbReference type="EMBL" id="QEPN01000002">
    <property type="protein sequence ID" value="RDE73059.1"/>
    <property type="molecule type" value="Genomic_DNA"/>
</dbReference>
<reference evidence="2 3" key="1">
    <citation type="submission" date="2018-05" db="EMBL/GenBank/DDBJ databases">
        <title>Draft Genome Sequences for a Diverse set of 7 Haemophilus Species.</title>
        <authorList>
            <person name="Nichols M."/>
            <person name="Topaz N."/>
            <person name="Wang X."/>
            <person name="Wang X."/>
            <person name="Boxrud D."/>
        </authorList>
    </citation>
    <scope>NUCLEOTIDE SEQUENCE [LARGE SCALE GENOMIC DNA]</scope>
    <source>
        <strain evidence="2 3">C2002001239</strain>
    </source>
</reference>
<keyword evidence="1" id="KW-0732">Signal</keyword>
<evidence type="ECO:0008006" key="4">
    <source>
        <dbReference type="Google" id="ProtNLM"/>
    </source>
</evidence>